<evidence type="ECO:0000313" key="3">
    <source>
        <dbReference type="EMBL" id="KIY69420.1"/>
    </source>
</evidence>
<dbReference type="InterPro" id="IPR013658">
    <property type="entry name" value="SGL"/>
</dbReference>
<sequence length="430" mass="47159">MSGAPRKLERKEPKPTEPYAWFAPVLIVVGVLIAAIVQARKPAPVREIQPPAQAVIVDRAAAAVIGHDEASSIRGEAFETHFNPHGKEAPFFQVFDKSFLQILGRYASIYEISSDPTFAFAHEAPIYHEESDMVFFASNGGGALGFSDWHNNNKVLSLNLTVVDDAIWRLKAGQYTVNVPATKLDLHNSVQMTNGGTGPYKNDLLFINSGRANLHPNIVAVNPYSPHNVTVLLDNYYGRSFNSLNDIKIHPSGKLFFTDVTYGHLNEFRPEPLMPNQVYRFDPETHSVRVVADGFSKPNGIAFSPDGKTAYIADTGAAAGVNGLHQTLPATIYAMDVHPKSHAFTNRRVLAYVDAGVPDGIQTDTKGNVYSACGDGVHVWNPEGELLGKFFLGRVSANMVFAGRGRLVILAETKVYMVHFRTDGQKLSWP</sequence>
<name>A0A0D7BGW2_9AGAR</name>
<keyword evidence="1" id="KW-1133">Transmembrane helix</keyword>
<evidence type="ECO:0000256" key="1">
    <source>
        <dbReference type="SAM" id="Phobius"/>
    </source>
</evidence>
<gene>
    <name evidence="3" type="ORF">CYLTODRAFT_436143</name>
</gene>
<dbReference type="AlphaFoldDB" id="A0A0D7BGW2"/>
<protein>
    <submittedName>
        <fullName evidence="3">Calcium-dependent phosphotriesterase</fullName>
    </submittedName>
</protein>
<reference evidence="3 4" key="1">
    <citation type="journal article" date="2015" name="Fungal Genet. Biol.">
        <title>Evolution of novel wood decay mechanisms in Agaricales revealed by the genome sequences of Fistulina hepatica and Cylindrobasidium torrendii.</title>
        <authorList>
            <person name="Floudas D."/>
            <person name="Held B.W."/>
            <person name="Riley R."/>
            <person name="Nagy L.G."/>
            <person name="Koehler G."/>
            <person name="Ransdell A.S."/>
            <person name="Younus H."/>
            <person name="Chow J."/>
            <person name="Chiniquy J."/>
            <person name="Lipzen A."/>
            <person name="Tritt A."/>
            <person name="Sun H."/>
            <person name="Haridas S."/>
            <person name="LaButti K."/>
            <person name="Ohm R.A."/>
            <person name="Kues U."/>
            <person name="Blanchette R.A."/>
            <person name="Grigoriev I.V."/>
            <person name="Minto R.E."/>
            <person name="Hibbett D.S."/>
        </authorList>
    </citation>
    <scope>NUCLEOTIDE SEQUENCE [LARGE SCALE GENOMIC DNA]</scope>
    <source>
        <strain evidence="3 4">FP15055 ss-10</strain>
    </source>
</reference>
<dbReference type="PANTHER" id="PTHR47064:SF2">
    <property type="entry name" value="SMP-30_GLUCONOLACTONASE_LRE-LIKE REGION DOMAIN-CONTAINING PROTEIN-RELATED"/>
    <property type="match status" value="1"/>
</dbReference>
<dbReference type="Proteomes" id="UP000054007">
    <property type="component" value="Unassembled WGS sequence"/>
</dbReference>
<proteinExistence type="predicted"/>
<feature type="transmembrane region" description="Helical" evidence="1">
    <location>
        <begin position="20"/>
        <end position="37"/>
    </location>
</feature>
<dbReference type="Pfam" id="PF08450">
    <property type="entry name" value="SGL"/>
    <property type="match status" value="1"/>
</dbReference>
<dbReference type="OrthoDB" id="423498at2759"/>
<feature type="domain" description="SMP-30/Gluconolactonase/LRE-like region" evidence="2">
    <location>
        <begin position="223"/>
        <end position="405"/>
    </location>
</feature>
<dbReference type="STRING" id="1314674.A0A0D7BGW2"/>
<dbReference type="SUPFAM" id="SSF63829">
    <property type="entry name" value="Calcium-dependent phosphotriesterase"/>
    <property type="match status" value="1"/>
</dbReference>
<organism evidence="3 4">
    <name type="scientific">Cylindrobasidium torrendii FP15055 ss-10</name>
    <dbReference type="NCBI Taxonomy" id="1314674"/>
    <lineage>
        <taxon>Eukaryota</taxon>
        <taxon>Fungi</taxon>
        <taxon>Dikarya</taxon>
        <taxon>Basidiomycota</taxon>
        <taxon>Agaricomycotina</taxon>
        <taxon>Agaricomycetes</taxon>
        <taxon>Agaricomycetidae</taxon>
        <taxon>Agaricales</taxon>
        <taxon>Marasmiineae</taxon>
        <taxon>Physalacriaceae</taxon>
        <taxon>Cylindrobasidium</taxon>
    </lineage>
</organism>
<evidence type="ECO:0000313" key="4">
    <source>
        <dbReference type="Proteomes" id="UP000054007"/>
    </source>
</evidence>
<dbReference type="InterPro" id="IPR052988">
    <property type="entry name" value="Oryzine_lactonohydrolase"/>
</dbReference>
<evidence type="ECO:0000259" key="2">
    <source>
        <dbReference type="Pfam" id="PF08450"/>
    </source>
</evidence>
<accession>A0A0D7BGW2</accession>
<dbReference type="EMBL" id="KN880484">
    <property type="protein sequence ID" value="KIY69420.1"/>
    <property type="molecule type" value="Genomic_DNA"/>
</dbReference>
<dbReference type="PANTHER" id="PTHR47064">
    <property type="entry name" value="PUTATIVE (AFU_ORTHOLOGUE AFUA_1G08990)-RELATED"/>
    <property type="match status" value="1"/>
</dbReference>
<dbReference type="InterPro" id="IPR011042">
    <property type="entry name" value="6-blade_b-propeller_TolB-like"/>
</dbReference>
<keyword evidence="1" id="KW-0472">Membrane</keyword>
<keyword evidence="4" id="KW-1185">Reference proteome</keyword>
<keyword evidence="1" id="KW-0812">Transmembrane</keyword>
<dbReference type="Gene3D" id="2.120.10.30">
    <property type="entry name" value="TolB, C-terminal domain"/>
    <property type="match status" value="1"/>
</dbReference>